<evidence type="ECO:0000313" key="3">
    <source>
        <dbReference type="Proteomes" id="UP001243212"/>
    </source>
</evidence>
<keyword evidence="3" id="KW-1185">Reference proteome</keyword>
<name>A0ABT9NF61_9ACTO</name>
<comment type="caution">
    <text evidence="2">The sequence shown here is derived from an EMBL/GenBank/DDBJ whole genome shotgun (WGS) entry which is preliminary data.</text>
</comment>
<gene>
    <name evidence="2" type="ORF">J2S70_000615</name>
</gene>
<organism evidence="2 3">
    <name type="scientific">Trueperella bonasi</name>
    <dbReference type="NCBI Taxonomy" id="312286"/>
    <lineage>
        <taxon>Bacteria</taxon>
        <taxon>Bacillati</taxon>
        <taxon>Actinomycetota</taxon>
        <taxon>Actinomycetes</taxon>
        <taxon>Actinomycetales</taxon>
        <taxon>Actinomycetaceae</taxon>
        <taxon>Trueperella</taxon>
    </lineage>
</organism>
<proteinExistence type="predicted"/>
<accession>A0ABT9NF61</accession>
<evidence type="ECO:0000313" key="2">
    <source>
        <dbReference type="EMBL" id="MDP9806033.1"/>
    </source>
</evidence>
<dbReference type="Proteomes" id="UP001243212">
    <property type="component" value="Unassembled WGS sequence"/>
</dbReference>
<feature type="region of interest" description="Disordered" evidence="1">
    <location>
        <begin position="61"/>
        <end position="81"/>
    </location>
</feature>
<evidence type="ECO:0000256" key="1">
    <source>
        <dbReference type="SAM" id="MobiDB-lite"/>
    </source>
</evidence>
<sequence length="121" mass="12582">MAEAADGAVAAGDVAGAAALVPVCVQFDHRPAAARGELDSSVGRPAVAQPVQVIAVPKSHFRSDQETRIDEPERKGAEATACQTSAFRASARQMAENLLREHLPPSAVVRAGEVRTRVAAS</sequence>
<feature type="compositionally biased region" description="Basic and acidic residues" evidence="1">
    <location>
        <begin position="61"/>
        <end position="77"/>
    </location>
</feature>
<reference evidence="2 3" key="1">
    <citation type="submission" date="2023-07" db="EMBL/GenBank/DDBJ databases">
        <title>Sequencing the genomes of 1000 actinobacteria strains.</title>
        <authorList>
            <person name="Klenk H.-P."/>
        </authorList>
    </citation>
    <scope>NUCLEOTIDE SEQUENCE [LARGE SCALE GENOMIC DNA]</scope>
    <source>
        <strain evidence="2 3">DSM 17163</strain>
    </source>
</reference>
<dbReference type="RefSeq" id="WP_307682278.1">
    <property type="nucleotide sequence ID" value="NZ_JAUSQX010000001.1"/>
</dbReference>
<protein>
    <submittedName>
        <fullName evidence="2">Uncharacterized protein</fullName>
    </submittedName>
</protein>
<dbReference type="EMBL" id="JAUSQX010000001">
    <property type="protein sequence ID" value="MDP9806033.1"/>
    <property type="molecule type" value="Genomic_DNA"/>
</dbReference>